<evidence type="ECO:0000313" key="2">
    <source>
        <dbReference type="EMBL" id="KAJ1189932.1"/>
    </source>
</evidence>
<name>A0AAV7UQP3_PLEWA</name>
<accession>A0AAV7UQP3</accession>
<dbReference type="Proteomes" id="UP001066276">
    <property type="component" value="Chromosome 3_1"/>
</dbReference>
<keyword evidence="3" id="KW-1185">Reference proteome</keyword>
<feature type="region of interest" description="Disordered" evidence="1">
    <location>
        <begin position="221"/>
        <end position="245"/>
    </location>
</feature>
<dbReference type="EMBL" id="JANPWB010000005">
    <property type="protein sequence ID" value="KAJ1189932.1"/>
    <property type="molecule type" value="Genomic_DNA"/>
</dbReference>
<reference evidence="2" key="1">
    <citation type="journal article" date="2022" name="bioRxiv">
        <title>Sequencing and chromosome-scale assembly of the giantPleurodeles waltlgenome.</title>
        <authorList>
            <person name="Brown T."/>
            <person name="Elewa A."/>
            <person name="Iarovenko S."/>
            <person name="Subramanian E."/>
            <person name="Araus A.J."/>
            <person name="Petzold A."/>
            <person name="Susuki M."/>
            <person name="Suzuki K.-i.T."/>
            <person name="Hayashi T."/>
            <person name="Toyoda A."/>
            <person name="Oliveira C."/>
            <person name="Osipova E."/>
            <person name="Leigh N.D."/>
            <person name="Simon A."/>
            <person name="Yun M.H."/>
        </authorList>
    </citation>
    <scope>NUCLEOTIDE SEQUENCE</scope>
    <source>
        <strain evidence="2">20211129_DDA</strain>
        <tissue evidence="2">Liver</tissue>
    </source>
</reference>
<organism evidence="2 3">
    <name type="scientific">Pleurodeles waltl</name>
    <name type="common">Iberian ribbed newt</name>
    <dbReference type="NCBI Taxonomy" id="8319"/>
    <lineage>
        <taxon>Eukaryota</taxon>
        <taxon>Metazoa</taxon>
        <taxon>Chordata</taxon>
        <taxon>Craniata</taxon>
        <taxon>Vertebrata</taxon>
        <taxon>Euteleostomi</taxon>
        <taxon>Amphibia</taxon>
        <taxon>Batrachia</taxon>
        <taxon>Caudata</taxon>
        <taxon>Salamandroidea</taxon>
        <taxon>Salamandridae</taxon>
        <taxon>Pleurodelinae</taxon>
        <taxon>Pleurodeles</taxon>
    </lineage>
</organism>
<evidence type="ECO:0000256" key="1">
    <source>
        <dbReference type="SAM" id="MobiDB-lite"/>
    </source>
</evidence>
<feature type="region of interest" description="Disordered" evidence="1">
    <location>
        <begin position="184"/>
        <end position="203"/>
    </location>
</feature>
<sequence length="245" mass="26408">MGGARGTPFTALFNHLPDSVSALGSPSVMRRSLMNSPTAPVHRDEGRIASPLASSASAMLQSLRVVEPIPHINPPPWPMPQGKEKEKKKVGPHGPPLRQRGEELLVFPRHPLLLNIRSERGALPELLPRVLGLSLQAPEEQGERTHLQSQRPPSCVRGPRPEEVTCGRLSRSGPRGREVLLATAGESAPPRSGLRLPPGSGPRAAIQQQLRWPCTVLIRGPGGRSSLTSRTPSCGAKPRPHPLHI</sequence>
<dbReference type="AlphaFoldDB" id="A0AAV7UQP3"/>
<proteinExistence type="predicted"/>
<evidence type="ECO:0000313" key="3">
    <source>
        <dbReference type="Proteomes" id="UP001066276"/>
    </source>
</evidence>
<feature type="region of interest" description="Disordered" evidence="1">
    <location>
        <begin position="138"/>
        <end position="175"/>
    </location>
</feature>
<comment type="caution">
    <text evidence="2">The sequence shown here is derived from an EMBL/GenBank/DDBJ whole genome shotgun (WGS) entry which is preliminary data.</text>
</comment>
<feature type="region of interest" description="Disordered" evidence="1">
    <location>
        <begin position="71"/>
        <end position="100"/>
    </location>
</feature>
<gene>
    <name evidence="2" type="ORF">NDU88_006674</name>
</gene>
<protein>
    <submittedName>
        <fullName evidence="2">Uncharacterized protein</fullName>
    </submittedName>
</protein>